<dbReference type="Proteomes" id="UP000286678">
    <property type="component" value="Unassembled WGS sequence"/>
</dbReference>
<reference evidence="12" key="1">
    <citation type="journal article" date="2018" name="Front. Microbiol.">
        <title>Genome-Based Analysis Reveals the Taxonomy and Diversity of the Family Idiomarinaceae.</title>
        <authorList>
            <person name="Liu Y."/>
            <person name="Lai Q."/>
            <person name="Shao Z."/>
        </authorList>
    </citation>
    <scope>NUCLEOTIDE SEQUENCE [LARGE SCALE GENOMIC DNA]</scope>
    <source>
        <strain evidence="12">SW15</strain>
    </source>
</reference>
<evidence type="ECO:0000256" key="1">
    <source>
        <dbReference type="ARBA" id="ARBA00009477"/>
    </source>
</evidence>
<dbReference type="EMBL" id="PIPT01000002">
    <property type="protein sequence ID" value="RUO50154.1"/>
    <property type="molecule type" value="Genomic_DNA"/>
</dbReference>
<keyword evidence="2" id="KW-0813">Transport</keyword>
<evidence type="ECO:0000259" key="8">
    <source>
        <dbReference type="Pfam" id="PF25919"/>
    </source>
</evidence>
<feature type="domain" description="CusB-like barrel-sandwich hybrid" evidence="8">
    <location>
        <begin position="138"/>
        <end position="259"/>
    </location>
</feature>
<dbReference type="InterPro" id="IPR051909">
    <property type="entry name" value="MFP_Cation_Efflux"/>
</dbReference>
<dbReference type="GO" id="GO:0016020">
    <property type="term" value="C:membrane"/>
    <property type="evidence" value="ECO:0007669"/>
    <property type="project" value="InterPro"/>
</dbReference>
<dbReference type="RefSeq" id="WP_126833043.1">
    <property type="nucleotide sequence ID" value="NZ_PIPT01000002.1"/>
</dbReference>
<keyword evidence="12" id="KW-1185">Reference proteome</keyword>
<organism evidence="11 12">
    <name type="scientific">Pseudidiomarina aquimaris</name>
    <dbReference type="NCBI Taxonomy" id="641841"/>
    <lineage>
        <taxon>Bacteria</taxon>
        <taxon>Pseudomonadati</taxon>
        <taxon>Pseudomonadota</taxon>
        <taxon>Gammaproteobacteria</taxon>
        <taxon>Alteromonadales</taxon>
        <taxon>Idiomarinaceae</taxon>
        <taxon>Pseudidiomarina</taxon>
    </lineage>
</organism>
<dbReference type="AlphaFoldDB" id="A0A432XN97"/>
<evidence type="ECO:0000256" key="2">
    <source>
        <dbReference type="ARBA" id="ARBA00022448"/>
    </source>
</evidence>
<dbReference type="GO" id="GO:0060003">
    <property type="term" value="P:copper ion export"/>
    <property type="evidence" value="ECO:0007669"/>
    <property type="project" value="TreeGrafter"/>
</dbReference>
<dbReference type="Gene3D" id="2.40.420.20">
    <property type="match status" value="1"/>
</dbReference>
<dbReference type="Pfam" id="PF25919">
    <property type="entry name" value="BSH_CusB"/>
    <property type="match status" value="1"/>
</dbReference>
<comment type="similarity">
    <text evidence="1">Belongs to the membrane fusion protein (MFP) (TC 8.A.1) family.</text>
</comment>
<gene>
    <name evidence="11" type="ORF">CWE21_03255</name>
</gene>
<dbReference type="Gene3D" id="2.40.50.100">
    <property type="match status" value="2"/>
</dbReference>
<feature type="region of interest" description="Disordered" evidence="5">
    <location>
        <begin position="28"/>
        <end position="52"/>
    </location>
</feature>
<evidence type="ECO:0000313" key="11">
    <source>
        <dbReference type="EMBL" id="RUO50154.1"/>
    </source>
</evidence>
<accession>A0A432XN97</accession>
<feature type="domain" description="Heavy metal binding" evidence="7">
    <location>
        <begin position="63"/>
        <end position="88"/>
    </location>
</feature>
<protein>
    <submittedName>
        <fullName evidence="11">Efflux transporter periplasmic adaptor subunit</fullName>
    </submittedName>
</protein>
<evidence type="ECO:0000259" key="10">
    <source>
        <dbReference type="Pfam" id="PF25975"/>
    </source>
</evidence>
<feature type="domain" description="CzcB-like C-terminal circularly permuted SH3-like" evidence="10">
    <location>
        <begin position="362"/>
        <end position="409"/>
    </location>
</feature>
<dbReference type="InterPro" id="IPR006143">
    <property type="entry name" value="RND_pump_MFP"/>
</dbReference>
<evidence type="ECO:0000259" key="7">
    <source>
        <dbReference type="Pfam" id="PF19335"/>
    </source>
</evidence>
<evidence type="ECO:0000256" key="4">
    <source>
        <dbReference type="ARBA" id="ARBA00023065"/>
    </source>
</evidence>
<evidence type="ECO:0000256" key="6">
    <source>
        <dbReference type="SAM" id="SignalP"/>
    </source>
</evidence>
<keyword evidence="4" id="KW-0406">Ion transport</keyword>
<dbReference type="GO" id="GO:0015679">
    <property type="term" value="P:plasma membrane copper ion transport"/>
    <property type="evidence" value="ECO:0007669"/>
    <property type="project" value="TreeGrafter"/>
</dbReference>
<dbReference type="Gene3D" id="2.40.30.170">
    <property type="match status" value="1"/>
</dbReference>
<keyword evidence="3 6" id="KW-0732">Signal</keyword>
<feature type="signal peptide" evidence="6">
    <location>
        <begin position="1"/>
        <end position="26"/>
    </location>
</feature>
<dbReference type="Pfam" id="PF25975">
    <property type="entry name" value="CzcB_C"/>
    <property type="match status" value="1"/>
</dbReference>
<dbReference type="GO" id="GO:0046914">
    <property type="term" value="F:transition metal ion binding"/>
    <property type="evidence" value="ECO:0007669"/>
    <property type="project" value="TreeGrafter"/>
</dbReference>
<dbReference type="InterPro" id="IPR058790">
    <property type="entry name" value="BSH_CusB"/>
</dbReference>
<dbReference type="SUPFAM" id="SSF111369">
    <property type="entry name" value="HlyD-like secretion proteins"/>
    <property type="match status" value="1"/>
</dbReference>
<dbReference type="InterPro" id="IPR058792">
    <property type="entry name" value="Beta-barrel_RND_2"/>
</dbReference>
<dbReference type="InterPro" id="IPR045800">
    <property type="entry name" value="HMBD"/>
</dbReference>
<dbReference type="GO" id="GO:0030288">
    <property type="term" value="C:outer membrane-bounded periplasmic space"/>
    <property type="evidence" value="ECO:0007669"/>
    <property type="project" value="TreeGrafter"/>
</dbReference>
<evidence type="ECO:0000256" key="3">
    <source>
        <dbReference type="ARBA" id="ARBA00022729"/>
    </source>
</evidence>
<name>A0A432XN97_9GAMM</name>
<feature type="chain" id="PRO_5019074654" evidence="6">
    <location>
        <begin position="27"/>
        <end position="433"/>
    </location>
</feature>
<dbReference type="PANTHER" id="PTHR30097:SF15">
    <property type="entry name" value="CATION EFFLUX SYSTEM PROTEIN CUSB"/>
    <property type="match status" value="1"/>
</dbReference>
<proteinExistence type="inferred from homology"/>
<feature type="domain" description="CusB-like beta-barrel" evidence="9">
    <location>
        <begin position="266"/>
        <end position="340"/>
    </location>
</feature>
<dbReference type="Pfam" id="PF19335">
    <property type="entry name" value="HMBD"/>
    <property type="match status" value="1"/>
</dbReference>
<dbReference type="OrthoDB" id="9806939at2"/>
<comment type="caution">
    <text evidence="11">The sequence shown here is derived from an EMBL/GenBank/DDBJ whole genome shotgun (WGS) entry which is preliminary data.</text>
</comment>
<evidence type="ECO:0000313" key="12">
    <source>
        <dbReference type="Proteomes" id="UP000286678"/>
    </source>
</evidence>
<evidence type="ECO:0000259" key="9">
    <source>
        <dbReference type="Pfam" id="PF25954"/>
    </source>
</evidence>
<dbReference type="PANTHER" id="PTHR30097">
    <property type="entry name" value="CATION EFFLUX SYSTEM PROTEIN CUSB"/>
    <property type="match status" value="1"/>
</dbReference>
<dbReference type="InterPro" id="IPR058649">
    <property type="entry name" value="CzcB_C"/>
</dbReference>
<sequence length="433" mass="47973">MFLSRWMVSLLALLLAFNVVAQSAHAQDHDHSQHGSETTDMTEKTPAEEQLMGEENADEQVQYVCPMHSHIVRDEPGTCPICGMDLEPQKPTIEIHVEISGQMQQNLGITTTTVARTTLWRYLPTLATVQWNDDARWHIHTRAAGWLEQLFVRSEGQRVAKGDPLYSIYSKELVVAQQDFLQALDAASSLSAQQAKRLLRDGRLRLELLGFTAEQIAQLEQSQEIFYRLPVHAKQSGIVTALNVAEGMYVEPGVELLTITGDESAWLIADVPERYSDWLRPQAPADVTLPQAGLNAYETEIDYIYPELDAQAKTQRVRIKLPQRVNATEIQVGMQARVELYGGPKRDVLAVPVSSLILTGSTNRVVVQTADNTFEQRDVHVGLIVGDEAEIMHGLQEGERVVTSGQFLLDSEASLKASRLGGQQPASGGAHAH</sequence>
<dbReference type="FunFam" id="2.40.420.20:FF:000003">
    <property type="entry name" value="Cation efflux system protein cusB"/>
    <property type="match status" value="1"/>
</dbReference>
<evidence type="ECO:0000256" key="5">
    <source>
        <dbReference type="SAM" id="MobiDB-lite"/>
    </source>
</evidence>
<dbReference type="Pfam" id="PF25954">
    <property type="entry name" value="Beta-barrel_RND_2"/>
    <property type="match status" value="1"/>
</dbReference>
<dbReference type="NCBIfam" id="TIGR01730">
    <property type="entry name" value="RND_mfp"/>
    <property type="match status" value="1"/>
</dbReference>
<dbReference type="GO" id="GO:0022857">
    <property type="term" value="F:transmembrane transporter activity"/>
    <property type="evidence" value="ECO:0007669"/>
    <property type="project" value="InterPro"/>
</dbReference>